<keyword evidence="3" id="KW-1185">Reference proteome</keyword>
<dbReference type="AlphaFoldDB" id="A0A7W7S7H1"/>
<sequence>MSTAWLLTTSNPAALALTVPPPPTPAAPEFSLKVSPTRLVMSPHQSISTQHFQVVNTGRITADVDVTATSLEQHPDGSLTYPPTAPYSAAHWVSMTPRHFRLDPGAVRQVRVRLTMPAQPEPGEHYVALLSLVPSQEQHEHVQINRGVAVPLLVTVPGSAVDSVTLTELGTSGFSAGGPITLTAVVKDTGTVHHDFFGPDHNLVAEADGRKIAFPDFTVLRGSTRTVTTQWADPPLACICHIKVAIPQKGLPPHVLEATVVRFPLYPVGGLTAAIAALFFMWRFMASRFTLQRREPQLPT</sequence>
<feature type="transmembrane region" description="Helical" evidence="1">
    <location>
        <begin position="263"/>
        <end position="284"/>
    </location>
</feature>
<evidence type="ECO:0000313" key="3">
    <source>
        <dbReference type="Proteomes" id="UP000534286"/>
    </source>
</evidence>
<accession>A0A7W7S7H1</accession>
<organism evidence="2 3">
    <name type="scientific">Streptosporangium album</name>
    <dbReference type="NCBI Taxonomy" id="47479"/>
    <lineage>
        <taxon>Bacteria</taxon>
        <taxon>Bacillati</taxon>
        <taxon>Actinomycetota</taxon>
        <taxon>Actinomycetes</taxon>
        <taxon>Streptosporangiales</taxon>
        <taxon>Streptosporangiaceae</taxon>
        <taxon>Streptosporangium</taxon>
    </lineage>
</organism>
<gene>
    <name evidence="2" type="ORF">FHR32_008667</name>
</gene>
<keyword evidence="1" id="KW-0472">Membrane</keyword>
<proteinExistence type="predicted"/>
<protein>
    <submittedName>
        <fullName evidence="2">P pilus assembly chaperone PapD</fullName>
    </submittedName>
</protein>
<evidence type="ECO:0000256" key="1">
    <source>
        <dbReference type="SAM" id="Phobius"/>
    </source>
</evidence>
<dbReference type="SUPFAM" id="SSF49354">
    <property type="entry name" value="PapD-like"/>
    <property type="match status" value="1"/>
</dbReference>
<dbReference type="Proteomes" id="UP000534286">
    <property type="component" value="Unassembled WGS sequence"/>
</dbReference>
<reference evidence="2 3" key="1">
    <citation type="submission" date="2020-08" db="EMBL/GenBank/DDBJ databases">
        <title>Sequencing the genomes of 1000 actinobacteria strains.</title>
        <authorList>
            <person name="Klenk H.-P."/>
        </authorList>
    </citation>
    <scope>NUCLEOTIDE SEQUENCE [LARGE SCALE GENOMIC DNA]</scope>
    <source>
        <strain evidence="2 3">DSM 43023</strain>
    </source>
</reference>
<comment type="caution">
    <text evidence="2">The sequence shown here is derived from an EMBL/GenBank/DDBJ whole genome shotgun (WGS) entry which is preliminary data.</text>
</comment>
<dbReference type="InterPro" id="IPR008962">
    <property type="entry name" value="PapD-like_sf"/>
</dbReference>
<dbReference type="EMBL" id="JACHJU010000008">
    <property type="protein sequence ID" value="MBB4944261.1"/>
    <property type="molecule type" value="Genomic_DNA"/>
</dbReference>
<name>A0A7W7S7H1_9ACTN</name>
<keyword evidence="1" id="KW-1133">Transmembrane helix</keyword>
<evidence type="ECO:0000313" key="2">
    <source>
        <dbReference type="EMBL" id="MBB4944261.1"/>
    </source>
</evidence>
<keyword evidence="1" id="KW-0812">Transmembrane</keyword>
<dbReference type="RefSeq" id="WP_184760118.1">
    <property type="nucleotide sequence ID" value="NZ_BAABEK010000100.1"/>
</dbReference>